<accession>A0A3D8TR78</accession>
<keyword evidence="2" id="KW-1185">Reference proteome</keyword>
<sequence length="74" mass="8838">MANLHSLLSSGKKKKQIQKVTKHFDLERLNDKRVRFMQNISYTLPFIHVKINPCVNKIEKLELNNWLLQRSSFE</sequence>
<dbReference type="Proteomes" id="UP000257055">
    <property type="component" value="Unassembled WGS sequence"/>
</dbReference>
<organism evidence="1 2">
    <name type="scientific">Listeria kieliensis</name>
    <dbReference type="NCBI Taxonomy" id="1621700"/>
    <lineage>
        <taxon>Bacteria</taxon>
        <taxon>Bacillati</taxon>
        <taxon>Bacillota</taxon>
        <taxon>Bacilli</taxon>
        <taxon>Bacillales</taxon>
        <taxon>Listeriaceae</taxon>
        <taxon>Listeria</taxon>
    </lineage>
</organism>
<proteinExistence type="predicted"/>
<evidence type="ECO:0000313" key="1">
    <source>
        <dbReference type="EMBL" id="RDX01213.1"/>
    </source>
</evidence>
<gene>
    <name evidence="1" type="ORF">UR08_09760</name>
</gene>
<dbReference type="AlphaFoldDB" id="A0A3D8TR78"/>
<name>A0A3D8TR78_9LIST</name>
<evidence type="ECO:0000313" key="2">
    <source>
        <dbReference type="Proteomes" id="UP000257055"/>
    </source>
</evidence>
<protein>
    <submittedName>
        <fullName evidence="1">Uncharacterized protein</fullName>
    </submittedName>
</protein>
<comment type="caution">
    <text evidence="1">The sequence shown here is derived from an EMBL/GenBank/DDBJ whole genome shotgun (WGS) entry which is preliminary data.</text>
</comment>
<dbReference type="EMBL" id="LARY01000002">
    <property type="protein sequence ID" value="RDX01213.1"/>
    <property type="molecule type" value="Genomic_DNA"/>
</dbReference>
<reference evidence="2" key="1">
    <citation type="submission" date="2015-04" db="EMBL/GenBank/DDBJ databases">
        <authorList>
            <person name="Schardt J."/>
            <person name="Mueller-Herbst S."/>
            <person name="Scherer S."/>
            <person name="Huptas C."/>
        </authorList>
    </citation>
    <scope>NUCLEOTIDE SEQUENCE [LARGE SCALE GENOMIC DNA]</scope>
    <source>
        <strain evidence="2">Kiel-L1</strain>
    </source>
</reference>